<gene>
    <name evidence="2" type="ORF">PBRASI_LOCUS5883</name>
</gene>
<feature type="compositionally biased region" description="Basic residues" evidence="1">
    <location>
        <begin position="1"/>
        <end position="14"/>
    </location>
</feature>
<protein>
    <submittedName>
        <fullName evidence="2">1149_t:CDS:1</fullName>
    </submittedName>
</protein>
<feature type="non-terminal residue" evidence="2">
    <location>
        <position position="75"/>
    </location>
</feature>
<feature type="region of interest" description="Disordered" evidence="1">
    <location>
        <begin position="1"/>
        <end position="31"/>
    </location>
</feature>
<evidence type="ECO:0000256" key="1">
    <source>
        <dbReference type="SAM" id="MobiDB-lite"/>
    </source>
</evidence>
<keyword evidence="3" id="KW-1185">Reference proteome</keyword>
<accession>A0A9N9BFI5</accession>
<dbReference type="Proteomes" id="UP000789739">
    <property type="component" value="Unassembled WGS sequence"/>
</dbReference>
<dbReference type="EMBL" id="CAJVPI010000728">
    <property type="protein sequence ID" value="CAG8566704.1"/>
    <property type="molecule type" value="Genomic_DNA"/>
</dbReference>
<evidence type="ECO:0000313" key="2">
    <source>
        <dbReference type="EMBL" id="CAG8566704.1"/>
    </source>
</evidence>
<comment type="caution">
    <text evidence="2">The sequence shown here is derived from an EMBL/GenBank/DDBJ whole genome shotgun (WGS) entry which is preliminary data.</text>
</comment>
<sequence length="75" mass="8319">MTTDKKKAKGKRVRRDVSPERGTVSRSTNITDKSDESIYQLKDAEKEILGSILTDPVFPVEKLANILSQLVNTGT</sequence>
<dbReference type="AlphaFoldDB" id="A0A9N9BFI5"/>
<name>A0A9N9BFI5_9GLOM</name>
<evidence type="ECO:0000313" key="3">
    <source>
        <dbReference type="Proteomes" id="UP000789739"/>
    </source>
</evidence>
<reference evidence="2" key="1">
    <citation type="submission" date="2021-06" db="EMBL/GenBank/DDBJ databases">
        <authorList>
            <person name="Kallberg Y."/>
            <person name="Tangrot J."/>
            <person name="Rosling A."/>
        </authorList>
    </citation>
    <scope>NUCLEOTIDE SEQUENCE</scope>
    <source>
        <strain evidence="2">BR232B</strain>
    </source>
</reference>
<organism evidence="2 3">
    <name type="scientific">Paraglomus brasilianum</name>
    <dbReference type="NCBI Taxonomy" id="144538"/>
    <lineage>
        <taxon>Eukaryota</taxon>
        <taxon>Fungi</taxon>
        <taxon>Fungi incertae sedis</taxon>
        <taxon>Mucoromycota</taxon>
        <taxon>Glomeromycotina</taxon>
        <taxon>Glomeromycetes</taxon>
        <taxon>Paraglomerales</taxon>
        <taxon>Paraglomeraceae</taxon>
        <taxon>Paraglomus</taxon>
    </lineage>
</organism>
<proteinExistence type="predicted"/>